<evidence type="ECO:0000313" key="2">
    <source>
        <dbReference type="EMBL" id="CAG8821602.1"/>
    </source>
</evidence>
<comment type="caution">
    <text evidence="2">The sequence shown here is derived from an EMBL/GenBank/DDBJ whole genome shotgun (WGS) entry which is preliminary data.</text>
</comment>
<organism evidence="2 3">
    <name type="scientific">Gigaspora margarita</name>
    <dbReference type="NCBI Taxonomy" id="4874"/>
    <lineage>
        <taxon>Eukaryota</taxon>
        <taxon>Fungi</taxon>
        <taxon>Fungi incertae sedis</taxon>
        <taxon>Mucoromycota</taxon>
        <taxon>Glomeromycotina</taxon>
        <taxon>Glomeromycetes</taxon>
        <taxon>Diversisporales</taxon>
        <taxon>Gigasporaceae</taxon>
        <taxon>Gigaspora</taxon>
    </lineage>
</organism>
<gene>
    <name evidence="2" type="ORF">GMARGA_LOCUS27867</name>
</gene>
<dbReference type="EMBL" id="CAJVQB010034758">
    <property type="protein sequence ID" value="CAG8821602.1"/>
    <property type="molecule type" value="Genomic_DNA"/>
</dbReference>
<sequence length="254" mass="28844">LNDNSCKTNKYNMYLSVFMMRDNYSRFQNVANALVEEQRESLIPENLHIDTINDNFIEDVVDKLQATLKTMLSSNDISNINEIWRIHRIEGLSSKDNIVVLFNNAIESSINTTNKINLALQTSRNFQNTNYQVSIQQIAPQRNRFGIAFSTAKTAINIALKTKSDDDISNNDNNSEEIESSEIQSKDGASSKKRIRSAIEMSKEKTTAQEITSQVSNIQESCTAETSLRPQHKAYCMDNLAIIKRNVQVLKKLN</sequence>
<proteinExistence type="predicted"/>
<protein>
    <submittedName>
        <fullName evidence="2">45278_t:CDS:1</fullName>
    </submittedName>
</protein>
<dbReference type="Proteomes" id="UP000789901">
    <property type="component" value="Unassembled WGS sequence"/>
</dbReference>
<feature type="non-terminal residue" evidence="2">
    <location>
        <position position="1"/>
    </location>
</feature>
<evidence type="ECO:0000256" key="1">
    <source>
        <dbReference type="SAM" id="MobiDB-lite"/>
    </source>
</evidence>
<evidence type="ECO:0000313" key="3">
    <source>
        <dbReference type="Proteomes" id="UP000789901"/>
    </source>
</evidence>
<name>A0ABN7W8W0_GIGMA</name>
<feature type="region of interest" description="Disordered" evidence="1">
    <location>
        <begin position="164"/>
        <end position="195"/>
    </location>
</feature>
<accession>A0ABN7W8W0</accession>
<reference evidence="2 3" key="1">
    <citation type="submission" date="2021-06" db="EMBL/GenBank/DDBJ databases">
        <authorList>
            <person name="Kallberg Y."/>
            <person name="Tangrot J."/>
            <person name="Rosling A."/>
        </authorList>
    </citation>
    <scope>NUCLEOTIDE SEQUENCE [LARGE SCALE GENOMIC DNA]</scope>
    <source>
        <strain evidence="2 3">120-4 pot B 10/14</strain>
    </source>
</reference>
<keyword evidence="3" id="KW-1185">Reference proteome</keyword>